<reference evidence="1 2" key="1">
    <citation type="submission" date="2020-01" db="EMBL/GenBank/DDBJ databases">
        <authorList>
            <person name="Gupta K D."/>
        </authorList>
    </citation>
    <scope>NUCLEOTIDE SEQUENCE [LARGE SCALE GENOMIC DNA]</scope>
</reference>
<comment type="caution">
    <text evidence="1">The sequence shown here is derived from an EMBL/GenBank/DDBJ whole genome shotgun (WGS) entry which is preliminary data.</text>
</comment>
<dbReference type="Proteomes" id="UP000467700">
    <property type="component" value="Unassembled WGS sequence"/>
</dbReference>
<name>A0A8S0WEN4_CYCAE</name>
<accession>A0A8S0WEN4</accession>
<sequence length="144" mass="16582">MKSITVNEHMIMISITIYNVAHRCRNLCHSLPRQGTSSAWLVGWLDFDICAQLTIMTSRSSCYDPTCFDTLQVQASSFLAYVHLIRTHFRDNLVCHLDHIRIRARARILLIVFPECFTLKPQGRKKPTLFKICTDLTNILCSLP</sequence>
<gene>
    <name evidence="1" type="ORF">AAE3_LOCUS2497</name>
</gene>
<evidence type="ECO:0000313" key="2">
    <source>
        <dbReference type="Proteomes" id="UP000467700"/>
    </source>
</evidence>
<keyword evidence="2" id="KW-1185">Reference proteome</keyword>
<proteinExistence type="predicted"/>
<dbReference type="EMBL" id="CACVBS010000028">
    <property type="protein sequence ID" value="CAA7260283.1"/>
    <property type="molecule type" value="Genomic_DNA"/>
</dbReference>
<protein>
    <submittedName>
        <fullName evidence="1">Uncharacterized protein</fullName>
    </submittedName>
</protein>
<evidence type="ECO:0000313" key="1">
    <source>
        <dbReference type="EMBL" id="CAA7260283.1"/>
    </source>
</evidence>
<organism evidence="1 2">
    <name type="scientific">Cyclocybe aegerita</name>
    <name type="common">Black poplar mushroom</name>
    <name type="synonym">Agrocybe aegerita</name>
    <dbReference type="NCBI Taxonomy" id="1973307"/>
    <lineage>
        <taxon>Eukaryota</taxon>
        <taxon>Fungi</taxon>
        <taxon>Dikarya</taxon>
        <taxon>Basidiomycota</taxon>
        <taxon>Agaricomycotina</taxon>
        <taxon>Agaricomycetes</taxon>
        <taxon>Agaricomycetidae</taxon>
        <taxon>Agaricales</taxon>
        <taxon>Agaricineae</taxon>
        <taxon>Bolbitiaceae</taxon>
        <taxon>Cyclocybe</taxon>
    </lineage>
</organism>
<dbReference type="AlphaFoldDB" id="A0A8S0WEN4"/>